<gene>
    <name evidence="1" type="ORF">HYALB_00004119</name>
</gene>
<evidence type="ECO:0000313" key="2">
    <source>
        <dbReference type="Proteomes" id="UP000701801"/>
    </source>
</evidence>
<protein>
    <submittedName>
        <fullName evidence="1">Uncharacterized protein</fullName>
    </submittedName>
</protein>
<keyword evidence="2" id="KW-1185">Reference proteome</keyword>
<dbReference type="AlphaFoldDB" id="A0A9N9LI39"/>
<evidence type="ECO:0000313" key="1">
    <source>
        <dbReference type="EMBL" id="CAG8974423.1"/>
    </source>
</evidence>
<proteinExistence type="predicted"/>
<dbReference type="Proteomes" id="UP000701801">
    <property type="component" value="Unassembled WGS sequence"/>
</dbReference>
<accession>A0A9N9LI39</accession>
<comment type="caution">
    <text evidence="1">The sequence shown here is derived from an EMBL/GenBank/DDBJ whole genome shotgun (WGS) entry which is preliminary data.</text>
</comment>
<sequence length="123" mass="13628">MGLRSWAGIPGNGWHSIKSHWPMKSRLPPCNSNTRIGSSPGRINTMLADNVENLQHARHQRTPYLAAIMRPDGRACKKNTRLKKDLSYSIPVVFAITGSKSSDEHDVLALPWSGPGVEGWWAV</sequence>
<name>A0A9N9LI39_9HELO</name>
<reference evidence="1" key="1">
    <citation type="submission" date="2021-07" db="EMBL/GenBank/DDBJ databases">
        <authorList>
            <person name="Durling M."/>
        </authorList>
    </citation>
    <scope>NUCLEOTIDE SEQUENCE</scope>
</reference>
<organism evidence="1 2">
    <name type="scientific">Hymenoscyphus albidus</name>
    <dbReference type="NCBI Taxonomy" id="595503"/>
    <lineage>
        <taxon>Eukaryota</taxon>
        <taxon>Fungi</taxon>
        <taxon>Dikarya</taxon>
        <taxon>Ascomycota</taxon>
        <taxon>Pezizomycotina</taxon>
        <taxon>Leotiomycetes</taxon>
        <taxon>Helotiales</taxon>
        <taxon>Helotiaceae</taxon>
        <taxon>Hymenoscyphus</taxon>
    </lineage>
</organism>
<dbReference type="EMBL" id="CAJVRM010000104">
    <property type="protein sequence ID" value="CAG8974423.1"/>
    <property type="molecule type" value="Genomic_DNA"/>
</dbReference>